<feature type="transmembrane region" description="Helical" evidence="13">
    <location>
        <begin position="394"/>
        <end position="412"/>
    </location>
</feature>
<keyword evidence="3" id="KW-0813">Transport</keyword>
<dbReference type="InterPro" id="IPR052192">
    <property type="entry name" value="Insect_Ionotropic_Sensory_Rcpt"/>
</dbReference>
<evidence type="ECO:0000259" key="15">
    <source>
        <dbReference type="Pfam" id="PF00060"/>
    </source>
</evidence>
<evidence type="ECO:0000313" key="17">
    <source>
        <dbReference type="EMBL" id="THK33023.1"/>
    </source>
</evidence>
<keyword evidence="11" id="KW-1071">Ligand-gated ion channel</keyword>
<protein>
    <submittedName>
        <fullName evidence="17">Ionotropic receptor 105</fullName>
    </submittedName>
</protein>
<evidence type="ECO:0000256" key="3">
    <source>
        <dbReference type="ARBA" id="ARBA00022448"/>
    </source>
</evidence>
<feature type="domain" description="Ionotropic glutamate receptor L-glutamate and glycine-binding" evidence="16">
    <location>
        <begin position="229"/>
        <end position="311"/>
    </location>
</feature>
<dbReference type="Pfam" id="PF10613">
    <property type="entry name" value="Lig_chan-Glu_bd"/>
    <property type="match status" value="1"/>
</dbReference>
<evidence type="ECO:0000256" key="14">
    <source>
        <dbReference type="SAM" id="SignalP"/>
    </source>
</evidence>
<evidence type="ECO:0000256" key="10">
    <source>
        <dbReference type="ARBA" id="ARBA00023180"/>
    </source>
</evidence>
<gene>
    <name evidence="17" type="primary">Ir105</name>
    <name evidence="17" type="ORF">DALL_DALL000202</name>
</gene>
<dbReference type="SUPFAM" id="SSF53850">
    <property type="entry name" value="Periplasmic binding protein-like II"/>
    <property type="match status" value="1"/>
</dbReference>
<keyword evidence="6 13" id="KW-1133">Transmembrane helix</keyword>
<dbReference type="Gene3D" id="1.10.287.70">
    <property type="match status" value="1"/>
</dbReference>
<evidence type="ECO:0000256" key="6">
    <source>
        <dbReference type="ARBA" id="ARBA00022989"/>
    </source>
</evidence>
<feature type="domain" description="Ionotropic glutamate receptor C-terminal" evidence="15">
    <location>
        <begin position="333"/>
        <end position="550"/>
    </location>
</feature>
<keyword evidence="10" id="KW-0325">Glycoprotein</keyword>
<dbReference type="Proteomes" id="UP000297026">
    <property type="component" value="Unassembled WGS sequence"/>
</dbReference>
<comment type="subcellular location">
    <subcellularLocation>
        <location evidence="1">Cell membrane</location>
        <topology evidence="1">Multi-pass membrane protein</topology>
    </subcellularLocation>
</comment>
<evidence type="ECO:0000256" key="11">
    <source>
        <dbReference type="ARBA" id="ARBA00023286"/>
    </source>
</evidence>
<dbReference type="PANTHER" id="PTHR42643">
    <property type="entry name" value="IONOTROPIC RECEPTOR 20A-RELATED"/>
    <property type="match status" value="1"/>
</dbReference>
<dbReference type="GO" id="GO:0015276">
    <property type="term" value="F:ligand-gated monoatomic ion channel activity"/>
    <property type="evidence" value="ECO:0007669"/>
    <property type="project" value="InterPro"/>
</dbReference>
<feature type="transmembrane region" description="Helical" evidence="13">
    <location>
        <begin position="362"/>
        <end position="382"/>
    </location>
</feature>
<dbReference type="OrthoDB" id="6117597at2759"/>
<keyword evidence="14" id="KW-0732">Signal</keyword>
<evidence type="ECO:0000256" key="12">
    <source>
        <dbReference type="ARBA" id="ARBA00023303"/>
    </source>
</evidence>
<name>A0A4E0S4G9_9HYME</name>
<accession>A0A4E0S4G9</accession>
<feature type="transmembrane region" description="Helical" evidence="13">
    <location>
        <begin position="336"/>
        <end position="356"/>
    </location>
</feature>
<keyword evidence="4" id="KW-1003">Cell membrane</keyword>
<feature type="signal peptide" evidence="14">
    <location>
        <begin position="1"/>
        <end position="23"/>
    </location>
</feature>
<evidence type="ECO:0000256" key="8">
    <source>
        <dbReference type="ARBA" id="ARBA00023136"/>
    </source>
</evidence>
<evidence type="ECO:0000256" key="7">
    <source>
        <dbReference type="ARBA" id="ARBA00023065"/>
    </source>
</evidence>
<organism evidence="17 18">
    <name type="scientific">Diachasma alloeum</name>
    <dbReference type="NCBI Taxonomy" id="454923"/>
    <lineage>
        <taxon>Eukaryota</taxon>
        <taxon>Metazoa</taxon>
        <taxon>Ecdysozoa</taxon>
        <taxon>Arthropoda</taxon>
        <taxon>Hexapoda</taxon>
        <taxon>Insecta</taxon>
        <taxon>Pterygota</taxon>
        <taxon>Neoptera</taxon>
        <taxon>Endopterygota</taxon>
        <taxon>Hymenoptera</taxon>
        <taxon>Apocrita</taxon>
        <taxon>Ichneumonoidea</taxon>
        <taxon>Braconidae</taxon>
        <taxon>Opiinae</taxon>
        <taxon>Diachasma</taxon>
    </lineage>
</organism>
<reference evidence="17" key="1">
    <citation type="submission" date="2019-02" db="EMBL/GenBank/DDBJ databases">
        <title>Genome of the parasitoid wasp Diachasma alloeum, an emerging model for ecological speciation and transitions to asexual reproduction.</title>
        <authorList>
            <person name="Robertson H.M."/>
            <person name="Walden K.K."/>
            <person name="Tvedte E.S."/>
            <person name="Hood G.R."/>
            <person name="Feder J.L."/>
            <person name="Forbes A.A."/>
            <person name="Logsdon J.M."/>
            <person name="Mcelroy K.E."/>
        </authorList>
    </citation>
    <scope>NUCLEOTIDE SEQUENCE [LARGE SCALE GENOMIC DNA]</scope>
    <source>
        <strain evidence="17">Michigan</strain>
    </source>
</reference>
<comment type="similarity">
    <text evidence="2">Belongs to the glutamate-gated ion channel (TC 1.A.10.1) family.</text>
</comment>
<dbReference type="Gene3D" id="3.40.190.10">
    <property type="entry name" value="Periplasmic binding protein-like II"/>
    <property type="match status" value="1"/>
</dbReference>
<dbReference type="InterPro" id="IPR019594">
    <property type="entry name" value="Glu/Gly-bd"/>
</dbReference>
<evidence type="ECO:0000256" key="2">
    <source>
        <dbReference type="ARBA" id="ARBA00008685"/>
    </source>
</evidence>
<evidence type="ECO:0000259" key="16">
    <source>
        <dbReference type="Pfam" id="PF10613"/>
    </source>
</evidence>
<feature type="chain" id="PRO_5020023303" evidence="14">
    <location>
        <begin position="24"/>
        <end position="649"/>
    </location>
</feature>
<dbReference type="InterPro" id="IPR001320">
    <property type="entry name" value="Iontro_rcpt_C"/>
</dbReference>
<keyword evidence="12" id="KW-0407">Ion channel</keyword>
<evidence type="ECO:0000256" key="1">
    <source>
        <dbReference type="ARBA" id="ARBA00004651"/>
    </source>
</evidence>
<proteinExistence type="inferred from homology"/>
<evidence type="ECO:0000256" key="5">
    <source>
        <dbReference type="ARBA" id="ARBA00022692"/>
    </source>
</evidence>
<dbReference type="Pfam" id="PF00060">
    <property type="entry name" value="Lig_chan"/>
    <property type="match status" value="1"/>
</dbReference>
<feature type="transmembrane region" description="Helical" evidence="13">
    <location>
        <begin position="575"/>
        <end position="595"/>
    </location>
</feature>
<evidence type="ECO:0000256" key="4">
    <source>
        <dbReference type="ARBA" id="ARBA00022475"/>
    </source>
</evidence>
<keyword evidence="8 13" id="KW-0472">Membrane</keyword>
<evidence type="ECO:0000256" key="13">
    <source>
        <dbReference type="SAM" id="Phobius"/>
    </source>
</evidence>
<dbReference type="GO" id="GO:0050906">
    <property type="term" value="P:detection of stimulus involved in sensory perception"/>
    <property type="evidence" value="ECO:0007669"/>
    <property type="project" value="UniProtKB-ARBA"/>
</dbReference>
<dbReference type="EMBL" id="ML158619">
    <property type="protein sequence ID" value="THK33023.1"/>
    <property type="molecule type" value="Genomic_DNA"/>
</dbReference>
<dbReference type="GO" id="GO:0005886">
    <property type="term" value="C:plasma membrane"/>
    <property type="evidence" value="ECO:0007669"/>
    <property type="project" value="UniProtKB-SubCell"/>
</dbReference>
<evidence type="ECO:0000256" key="9">
    <source>
        <dbReference type="ARBA" id="ARBA00023170"/>
    </source>
</evidence>
<dbReference type="AlphaFoldDB" id="A0A4E0S4G9"/>
<keyword evidence="7" id="KW-0406">Ion transport</keyword>
<dbReference type="PANTHER" id="PTHR42643:SF30">
    <property type="entry name" value="IONOTROPIC RECEPTOR 40A-RELATED"/>
    <property type="match status" value="1"/>
</dbReference>
<keyword evidence="9 17" id="KW-0675">Receptor</keyword>
<keyword evidence="5 13" id="KW-0812">Transmembrane</keyword>
<keyword evidence="18" id="KW-1185">Reference proteome</keyword>
<sequence>MKFAISTIFLSVSIVIFCELSEAYYYAPVIKDVHNQFGRTEVIIVVPQTNHFSFENIMIWHETTRTLSNEGISVVILNTRPDEKLKIYSEKTTRSLIVIALDTIEELHAFESITKDLHMSYAIWLIFFTKGDDRDVCEFCRNPHKSLSDMKLGSRVLISCCTSNTIEEWRYDGKNHTERQELGRFKKDDRGIVWFSNEQVADIHGGIYSLAGRGLRIVVVKRARMFWEKDGYYYGVLGEILRELSQAMNFTVSEIIWEDDYGVWNPETSSWTGAVGMIHRREADLGVSDFLFSIKRTTAIAFTTHFTSADLYLYLNKDYTARLHWNAYFKLLSMDVWMVIFGLILITTILLTLINYTRRSHFFPLLFQHYLYAWSIYCYQALPKFPEGTPSRIVYGSILLSSMAIISAYGAVMTSRLTVVSYIPFKTLQEFVDDGSFHVIKLNVSQNFDQYEFFDQTLAKKMMSLMMPTNTLPLNDQEVFEQVCSKRVGYYLNDMARKAIEAQGIRIPCELSSIKYGKTQILAMIMPQGSRYLDLVNYYILQFRTNGMMERLEHKYYKEFKRNDFKYSSVSLPGVAPLLLILAIGFLIALIIFIIEQNANAFRKKLLSHQKRRTTFLKTRKASLFLANNCNFKKRTRNLKQFIGRMQLK</sequence>
<evidence type="ECO:0000313" key="18">
    <source>
        <dbReference type="Proteomes" id="UP000297026"/>
    </source>
</evidence>